<feature type="transmembrane region" description="Helical" evidence="1">
    <location>
        <begin position="86"/>
        <end position="112"/>
    </location>
</feature>
<organism evidence="2 3">
    <name type="scientific">Coilia grayii</name>
    <name type="common">Gray's grenadier anchovy</name>
    <dbReference type="NCBI Taxonomy" id="363190"/>
    <lineage>
        <taxon>Eukaryota</taxon>
        <taxon>Metazoa</taxon>
        <taxon>Chordata</taxon>
        <taxon>Craniata</taxon>
        <taxon>Vertebrata</taxon>
        <taxon>Euteleostomi</taxon>
        <taxon>Actinopterygii</taxon>
        <taxon>Neopterygii</taxon>
        <taxon>Teleostei</taxon>
        <taxon>Clupei</taxon>
        <taxon>Clupeiformes</taxon>
        <taxon>Clupeoidei</taxon>
        <taxon>Engraulidae</taxon>
        <taxon>Coilinae</taxon>
        <taxon>Coilia</taxon>
    </lineage>
</organism>
<sequence length="151" mass="16027">MSSNVDMASTGNVASTVNMATNYLSTRKGLTMAGEILLCLCSIIGKTVPINVGCNLNVPIVHLVFSTAMLSVFTKGLDKTSFEVHWLFCDLIRVVTGSVMLLITSTQCFIVIAGAAPSVLAGEVFGLLAGGLFVYDAFLVFSMIKSKHVNN</sequence>
<dbReference type="AlphaFoldDB" id="A0ABD1KWC1"/>
<reference evidence="2 3" key="1">
    <citation type="submission" date="2024-09" db="EMBL/GenBank/DDBJ databases">
        <title>A chromosome-level genome assembly of Gray's grenadier anchovy, Coilia grayii.</title>
        <authorList>
            <person name="Fu Z."/>
        </authorList>
    </citation>
    <scope>NUCLEOTIDE SEQUENCE [LARGE SCALE GENOMIC DNA]</scope>
    <source>
        <strain evidence="2">G4</strain>
        <tissue evidence="2">Muscle</tissue>
    </source>
</reference>
<feature type="transmembrane region" description="Helical" evidence="1">
    <location>
        <begin position="124"/>
        <end position="144"/>
    </location>
</feature>
<evidence type="ECO:0008006" key="4">
    <source>
        <dbReference type="Google" id="ProtNLM"/>
    </source>
</evidence>
<dbReference type="EMBL" id="JBHFQA010000001">
    <property type="protein sequence ID" value="KAL2103462.1"/>
    <property type="molecule type" value="Genomic_DNA"/>
</dbReference>
<keyword evidence="1" id="KW-1133">Transmembrane helix</keyword>
<accession>A0ABD1KWC1</accession>
<protein>
    <recommendedName>
        <fullName evidence="4">MARVEL domain-containing protein</fullName>
    </recommendedName>
</protein>
<evidence type="ECO:0000313" key="3">
    <source>
        <dbReference type="Proteomes" id="UP001591681"/>
    </source>
</evidence>
<name>A0ABD1KWC1_9TELE</name>
<keyword evidence="1" id="KW-0812">Transmembrane</keyword>
<dbReference type="Proteomes" id="UP001591681">
    <property type="component" value="Unassembled WGS sequence"/>
</dbReference>
<evidence type="ECO:0000256" key="1">
    <source>
        <dbReference type="SAM" id="Phobius"/>
    </source>
</evidence>
<evidence type="ECO:0000313" key="2">
    <source>
        <dbReference type="EMBL" id="KAL2103462.1"/>
    </source>
</evidence>
<keyword evidence="1" id="KW-0472">Membrane</keyword>
<keyword evidence="3" id="KW-1185">Reference proteome</keyword>
<proteinExistence type="predicted"/>
<comment type="caution">
    <text evidence="2">The sequence shown here is derived from an EMBL/GenBank/DDBJ whole genome shotgun (WGS) entry which is preliminary data.</text>
</comment>
<gene>
    <name evidence="2" type="ORF">ACEWY4_000330</name>
</gene>